<keyword evidence="1" id="KW-0805">Transcription regulation</keyword>
<dbReference type="EMBL" id="JAHBND010001264">
    <property type="protein sequence ID" value="MBS7676455.1"/>
    <property type="molecule type" value="Genomic_DNA"/>
</dbReference>
<evidence type="ECO:0000313" key="6">
    <source>
        <dbReference type="Proteomes" id="UP001196338"/>
    </source>
</evidence>
<keyword evidence="3" id="KW-0804">Transcription</keyword>
<dbReference type="PANTHER" id="PTHR33204:SF37">
    <property type="entry name" value="HTH-TYPE TRANSCRIPTIONAL REGULATOR YODB"/>
    <property type="match status" value="1"/>
</dbReference>
<proteinExistence type="predicted"/>
<reference evidence="5" key="1">
    <citation type="submission" date="2021-05" db="EMBL/GenBank/DDBJ databases">
        <authorList>
            <person name="Stine C."/>
        </authorList>
    </citation>
    <scope>NUCLEOTIDE SEQUENCE</scope>
    <source>
        <strain evidence="5">TDS0091212</strain>
    </source>
</reference>
<feature type="non-terminal residue" evidence="5">
    <location>
        <position position="1"/>
    </location>
</feature>
<evidence type="ECO:0000256" key="3">
    <source>
        <dbReference type="ARBA" id="ARBA00023163"/>
    </source>
</evidence>
<sequence length="98" mass="11077">RLLLDQITDKWSVLILGSLCEKPLRFNEIRRRLDGITQKALTQSLRRLERSGILARRVIASSQVAVEYSITPLGGTLEEPFKALYAWTLSHSEAVLQA</sequence>
<protein>
    <submittedName>
        <fullName evidence="5">Helix-turn-helix transcriptional regulator</fullName>
    </submittedName>
</protein>
<dbReference type="SUPFAM" id="SSF46785">
    <property type="entry name" value="Winged helix' DNA-binding domain"/>
    <property type="match status" value="1"/>
</dbReference>
<name>A0AAW4L5N7_VIBCL</name>
<evidence type="ECO:0000259" key="4">
    <source>
        <dbReference type="PROSITE" id="PS51118"/>
    </source>
</evidence>
<dbReference type="InterPro" id="IPR011991">
    <property type="entry name" value="ArsR-like_HTH"/>
</dbReference>
<dbReference type="InterPro" id="IPR036388">
    <property type="entry name" value="WH-like_DNA-bd_sf"/>
</dbReference>
<evidence type="ECO:0000313" key="5">
    <source>
        <dbReference type="EMBL" id="MBS7676455.1"/>
    </source>
</evidence>
<dbReference type="RefSeq" id="WP_213421913.1">
    <property type="nucleotide sequence ID" value="NZ_JAHBND010001264.1"/>
</dbReference>
<keyword evidence="2" id="KW-0238">DNA-binding</keyword>
<feature type="non-terminal residue" evidence="5">
    <location>
        <position position="98"/>
    </location>
</feature>
<evidence type="ECO:0000256" key="1">
    <source>
        <dbReference type="ARBA" id="ARBA00023015"/>
    </source>
</evidence>
<dbReference type="Proteomes" id="UP001196338">
    <property type="component" value="Unassembled WGS sequence"/>
</dbReference>
<organism evidence="5 6">
    <name type="scientific">Vibrio cholerae</name>
    <dbReference type="NCBI Taxonomy" id="666"/>
    <lineage>
        <taxon>Bacteria</taxon>
        <taxon>Pseudomonadati</taxon>
        <taxon>Pseudomonadota</taxon>
        <taxon>Gammaproteobacteria</taxon>
        <taxon>Vibrionales</taxon>
        <taxon>Vibrionaceae</taxon>
        <taxon>Vibrio</taxon>
    </lineage>
</organism>
<dbReference type="AlphaFoldDB" id="A0AAW4L5N7"/>
<dbReference type="GO" id="GO:0006355">
    <property type="term" value="P:regulation of DNA-templated transcription"/>
    <property type="evidence" value="ECO:0007669"/>
    <property type="project" value="UniProtKB-ARBA"/>
</dbReference>
<comment type="caution">
    <text evidence="5">The sequence shown here is derived from an EMBL/GenBank/DDBJ whole genome shotgun (WGS) entry which is preliminary data.</text>
</comment>
<evidence type="ECO:0000256" key="2">
    <source>
        <dbReference type="ARBA" id="ARBA00023125"/>
    </source>
</evidence>
<feature type="domain" description="HTH hxlR-type" evidence="4">
    <location>
        <begin position="1"/>
        <end position="96"/>
    </location>
</feature>
<dbReference type="InterPro" id="IPR036390">
    <property type="entry name" value="WH_DNA-bd_sf"/>
</dbReference>
<dbReference type="GO" id="GO:0003677">
    <property type="term" value="F:DNA binding"/>
    <property type="evidence" value="ECO:0007669"/>
    <property type="project" value="UniProtKB-KW"/>
</dbReference>
<dbReference type="InterPro" id="IPR002577">
    <property type="entry name" value="HTH_HxlR"/>
</dbReference>
<dbReference type="PROSITE" id="PS51118">
    <property type="entry name" value="HTH_HXLR"/>
    <property type="match status" value="1"/>
</dbReference>
<dbReference type="CDD" id="cd00090">
    <property type="entry name" value="HTH_ARSR"/>
    <property type="match status" value="1"/>
</dbReference>
<accession>A0AAW4L5N7</accession>
<dbReference type="Gene3D" id="1.10.10.10">
    <property type="entry name" value="Winged helix-like DNA-binding domain superfamily/Winged helix DNA-binding domain"/>
    <property type="match status" value="1"/>
</dbReference>
<reference evidence="5" key="2">
    <citation type="submission" date="2023-08" db="EMBL/GenBank/DDBJ databases">
        <title>Vibrio cholerae Outbreaks in Tanzania Exemplify Founder Flush: Simultaneous Increases in Population Size and Genetic Diversity.</title>
        <authorList>
            <person name="Debes A.K."/>
            <person name="Mohammed A."/>
            <person name="Maseke I."/>
            <person name="Almeida M."/>
            <person name="Li S."/>
            <person name="Matimba H."/>
            <person name="Joachim A."/>
            <person name="Mizinduko M."/>
            <person name="Nyanga S."/>
            <person name="Kelly M."/>
            <person name="Kachwamba Y."/>
            <person name="Schaffer A.M."/>
            <person name="Nyanga A.S."/>
            <person name="Mghamba J."/>
            <person name="Mosha F.S."/>
            <person name="Sack D.A."/>
            <person name="Stine O.C."/>
        </authorList>
    </citation>
    <scope>NUCLEOTIDE SEQUENCE</scope>
    <source>
        <strain evidence="5">TDS0091212</strain>
    </source>
</reference>
<gene>
    <name evidence="5" type="ORF">KIN13_23990</name>
</gene>
<dbReference type="Pfam" id="PF01638">
    <property type="entry name" value="HxlR"/>
    <property type="match status" value="1"/>
</dbReference>
<dbReference type="PANTHER" id="PTHR33204">
    <property type="entry name" value="TRANSCRIPTIONAL REGULATOR, MARR FAMILY"/>
    <property type="match status" value="1"/>
</dbReference>